<name>A0ABQ2I1K9_9BACT</name>
<evidence type="ECO:0000313" key="1">
    <source>
        <dbReference type="EMBL" id="GGM96167.1"/>
    </source>
</evidence>
<evidence type="ECO:0000313" key="2">
    <source>
        <dbReference type="Proteomes" id="UP000632339"/>
    </source>
</evidence>
<dbReference type="Proteomes" id="UP000632339">
    <property type="component" value="Unassembled WGS sequence"/>
</dbReference>
<proteinExistence type="predicted"/>
<protein>
    <submittedName>
        <fullName evidence="1">Uncharacterized protein</fullName>
    </submittedName>
</protein>
<dbReference type="EMBL" id="BMLI01000001">
    <property type="protein sequence ID" value="GGM96167.1"/>
    <property type="molecule type" value="Genomic_DNA"/>
</dbReference>
<keyword evidence="2" id="KW-1185">Reference proteome</keyword>
<reference evidence="2" key="1">
    <citation type="journal article" date="2019" name="Int. J. Syst. Evol. Microbiol.">
        <title>The Global Catalogue of Microorganisms (GCM) 10K type strain sequencing project: providing services to taxonomists for standard genome sequencing and annotation.</title>
        <authorList>
            <consortium name="The Broad Institute Genomics Platform"/>
            <consortium name="The Broad Institute Genome Sequencing Center for Infectious Disease"/>
            <person name="Wu L."/>
            <person name="Ma J."/>
        </authorList>
    </citation>
    <scope>NUCLEOTIDE SEQUENCE [LARGE SCALE GENOMIC DNA]</scope>
    <source>
        <strain evidence="2">CGMCC 1.6375</strain>
    </source>
</reference>
<sequence length="374" mass="40304">MMATDTSTDAVTALTDAWYNQLAASLSLSVRNFQLLQPPAVPTGDQSLWDSFNVVPPVTLKYNRWVYQQPAFFKQYAALVNSLSFPESAFVEDIGADTYVQWTAYLKTVSPPPAPNELPGVWFQWAMLHAPSVANIGRSDLATQLLIGGAQAALEPYEGPDAKQADYSPSFGDLKNILKLSSGASFSFDSSTADPDVSGSWVPGDDPNYFGVWTGSSTAFRISRKFALSKITVTAAFDHFGVVPVTPGPWYNSSMLHLAWVSGASVPPWVSESDWDRYFGASGKLTHAIGSVLAADGITLTLHSDANFSPEEQAVIRVLALMGDWPVYCPVQLSAITNTVTSAPGSLTIRFHAAPGNPVILGYNVFDIRSYTGA</sequence>
<organism evidence="1 2">
    <name type="scientific">Dyadobacter beijingensis</name>
    <dbReference type="NCBI Taxonomy" id="365489"/>
    <lineage>
        <taxon>Bacteria</taxon>
        <taxon>Pseudomonadati</taxon>
        <taxon>Bacteroidota</taxon>
        <taxon>Cytophagia</taxon>
        <taxon>Cytophagales</taxon>
        <taxon>Spirosomataceae</taxon>
        <taxon>Dyadobacter</taxon>
    </lineage>
</organism>
<comment type="caution">
    <text evidence="1">The sequence shown here is derived from an EMBL/GenBank/DDBJ whole genome shotgun (WGS) entry which is preliminary data.</text>
</comment>
<gene>
    <name evidence="1" type="ORF">GCM10010967_32140</name>
</gene>
<dbReference type="RefSeq" id="WP_019942818.1">
    <property type="nucleotide sequence ID" value="NZ_BMLI01000001.1"/>
</dbReference>
<accession>A0ABQ2I1K9</accession>